<dbReference type="Proteomes" id="UP000239068">
    <property type="component" value="Unassembled WGS sequence"/>
</dbReference>
<dbReference type="EMBL" id="MSCM01000002">
    <property type="protein sequence ID" value="PQJ77551.1"/>
    <property type="molecule type" value="Genomic_DNA"/>
</dbReference>
<accession>A0A2S7WJR6</accession>
<evidence type="ECO:0000313" key="1">
    <source>
        <dbReference type="EMBL" id="PQJ77551.1"/>
    </source>
</evidence>
<gene>
    <name evidence="1" type="ORF">BTO16_17200</name>
</gene>
<sequence length="132" mass="15692">MISCQNQTNKPEKPTFLIGNWMRLNDKESSQTYETWNTNFTGIGYTKQGQKTNFKEILSIIYIKDTLYLKVEDVNKTPTLFKFTQQTDTSFVCENPKNEFPKKIKYFLENNQLKAIVYTDDFRINFVFEKIK</sequence>
<protein>
    <submittedName>
        <fullName evidence="1">Uncharacterized protein</fullName>
    </submittedName>
</protein>
<comment type="caution">
    <text evidence="1">The sequence shown here is derived from an EMBL/GenBank/DDBJ whole genome shotgun (WGS) entry which is preliminary data.</text>
</comment>
<evidence type="ECO:0000313" key="2">
    <source>
        <dbReference type="Proteomes" id="UP000239068"/>
    </source>
</evidence>
<organism evidence="1 2">
    <name type="scientific">Polaribacter glomeratus</name>
    <dbReference type="NCBI Taxonomy" id="102"/>
    <lineage>
        <taxon>Bacteria</taxon>
        <taxon>Pseudomonadati</taxon>
        <taxon>Bacteroidota</taxon>
        <taxon>Flavobacteriia</taxon>
        <taxon>Flavobacteriales</taxon>
        <taxon>Flavobacteriaceae</taxon>
    </lineage>
</organism>
<dbReference type="RefSeq" id="WP_105022874.1">
    <property type="nucleotide sequence ID" value="NZ_VORP01000004.1"/>
</dbReference>
<name>A0A2S7WJR6_9FLAO</name>
<reference evidence="1 2" key="1">
    <citation type="submission" date="2016-12" db="EMBL/GenBank/DDBJ databases">
        <title>Trade-off between light-utilization and light-protection in marine flavobacteria.</title>
        <authorList>
            <person name="Kumagai Y."/>
            <person name="Yoshizawa S."/>
            <person name="Kogure K."/>
            <person name="Iwasaki W."/>
        </authorList>
    </citation>
    <scope>NUCLEOTIDE SEQUENCE [LARGE SCALE GENOMIC DNA]</scope>
    <source>
        <strain evidence="1 2">ATCC 43844</strain>
    </source>
</reference>
<dbReference type="AlphaFoldDB" id="A0A2S7WJR6"/>
<keyword evidence="2" id="KW-1185">Reference proteome</keyword>
<proteinExistence type="predicted"/>